<keyword evidence="1" id="KW-0812">Transmembrane</keyword>
<feature type="non-terminal residue" evidence="2">
    <location>
        <position position="34"/>
    </location>
</feature>
<dbReference type="EMBL" id="KK114246">
    <property type="protein sequence ID" value="KFM61973.1"/>
    <property type="molecule type" value="Genomic_DNA"/>
</dbReference>
<reference evidence="2 3" key="1">
    <citation type="submission" date="2013-11" db="EMBL/GenBank/DDBJ databases">
        <title>Genome sequencing of Stegodyphus mimosarum.</title>
        <authorList>
            <person name="Bechsgaard J."/>
        </authorList>
    </citation>
    <scope>NUCLEOTIDE SEQUENCE [LARGE SCALE GENOMIC DNA]</scope>
</reference>
<protein>
    <submittedName>
        <fullName evidence="2">Uncharacterized protein</fullName>
    </submittedName>
</protein>
<dbReference type="AlphaFoldDB" id="A0A087TA34"/>
<proteinExistence type="predicted"/>
<feature type="transmembrane region" description="Helical" evidence="1">
    <location>
        <begin position="12"/>
        <end position="29"/>
    </location>
</feature>
<keyword evidence="1" id="KW-1133">Transmembrane helix</keyword>
<gene>
    <name evidence="2" type="ORF">X975_16225</name>
</gene>
<keyword evidence="1" id="KW-0472">Membrane</keyword>
<dbReference type="Proteomes" id="UP000054359">
    <property type="component" value="Unassembled WGS sequence"/>
</dbReference>
<evidence type="ECO:0000313" key="3">
    <source>
        <dbReference type="Proteomes" id="UP000054359"/>
    </source>
</evidence>
<keyword evidence="3" id="KW-1185">Reference proteome</keyword>
<evidence type="ECO:0000256" key="1">
    <source>
        <dbReference type="SAM" id="Phobius"/>
    </source>
</evidence>
<name>A0A087TA34_STEMI</name>
<organism evidence="2 3">
    <name type="scientific">Stegodyphus mimosarum</name>
    <name type="common">African social velvet spider</name>
    <dbReference type="NCBI Taxonomy" id="407821"/>
    <lineage>
        <taxon>Eukaryota</taxon>
        <taxon>Metazoa</taxon>
        <taxon>Ecdysozoa</taxon>
        <taxon>Arthropoda</taxon>
        <taxon>Chelicerata</taxon>
        <taxon>Arachnida</taxon>
        <taxon>Araneae</taxon>
        <taxon>Araneomorphae</taxon>
        <taxon>Entelegynae</taxon>
        <taxon>Eresoidea</taxon>
        <taxon>Eresidae</taxon>
        <taxon>Stegodyphus</taxon>
    </lineage>
</organism>
<evidence type="ECO:0000313" key="2">
    <source>
        <dbReference type="EMBL" id="KFM61973.1"/>
    </source>
</evidence>
<sequence>MTILQGCVPQYLSSLLFPVYPMVQTLCLWRKKRF</sequence>
<accession>A0A087TA34</accession>